<dbReference type="PANTHER" id="PTHR38439">
    <property type="entry name" value="AURACYANIN-B"/>
    <property type="match status" value="1"/>
</dbReference>
<evidence type="ECO:0000256" key="3">
    <source>
        <dbReference type="ARBA" id="ARBA00022723"/>
    </source>
</evidence>
<gene>
    <name evidence="9" type="ORF">P3W85_29130</name>
</gene>
<accession>A0ABT6AWH4</accession>
<dbReference type="InterPro" id="IPR028871">
    <property type="entry name" value="BlueCu_1_BS"/>
</dbReference>
<feature type="domain" description="Blue (type 1) copper" evidence="8">
    <location>
        <begin position="58"/>
        <end position="163"/>
    </location>
</feature>
<sequence>MSRMKLKSRAATVLLAAASALACGGALAAGSHAGGHAGDAADAIGQAGDASRVSRTIRIDMGDDMRFSPPDLTVRAGETIRFVVRNAGRLRHEMVLGSDADLKAHYAEMLKMPEMEHADPNAVTLDAGQSGELVWRFTRSGRVAFACLQPGHYDAGMRGQVRVR</sequence>
<evidence type="ECO:0000256" key="7">
    <source>
        <dbReference type="SAM" id="SignalP"/>
    </source>
</evidence>
<proteinExistence type="predicted"/>
<comment type="caution">
    <text evidence="9">The sequence shown here is derived from an EMBL/GenBank/DDBJ whole genome shotgun (WGS) entry which is preliminary data.</text>
</comment>
<dbReference type="EMBL" id="JARJLM010000473">
    <property type="protein sequence ID" value="MDF3836986.1"/>
    <property type="molecule type" value="Genomic_DNA"/>
</dbReference>
<dbReference type="InterPro" id="IPR050845">
    <property type="entry name" value="Cu-binding_ET"/>
</dbReference>
<dbReference type="InterPro" id="IPR008972">
    <property type="entry name" value="Cupredoxin"/>
</dbReference>
<dbReference type="CDD" id="cd04211">
    <property type="entry name" value="Cupredoxin_like_2"/>
    <property type="match status" value="1"/>
</dbReference>
<organism evidence="9 10">
    <name type="scientific">Cupriavidus basilensis</name>
    <dbReference type="NCBI Taxonomy" id="68895"/>
    <lineage>
        <taxon>Bacteria</taxon>
        <taxon>Pseudomonadati</taxon>
        <taxon>Pseudomonadota</taxon>
        <taxon>Betaproteobacteria</taxon>
        <taxon>Burkholderiales</taxon>
        <taxon>Burkholderiaceae</taxon>
        <taxon>Cupriavidus</taxon>
    </lineage>
</organism>
<keyword evidence="7" id="KW-0732">Signal</keyword>
<dbReference type="SUPFAM" id="SSF49503">
    <property type="entry name" value="Cupredoxins"/>
    <property type="match status" value="1"/>
</dbReference>
<evidence type="ECO:0000256" key="6">
    <source>
        <dbReference type="ARBA" id="ARBA00023008"/>
    </source>
</evidence>
<keyword evidence="10" id="KW-1185">Reference proteome</keyword>
<keyword evidence="6" id="KW-0186">Copper</keyword>
<feature type="chain" id="PRO_5047177151" evidence="7">
    <location>
        <begin position="29"/>
        <end position="164"/>
    </location>
</feature>
<evidence type="ECO:0000256" key="5">
    <source>
        <dbReference type="ARBA" id="ARBA00022982"/>
    </source>
</evidence>
<evidence type="ECO:0000313" key="9">
    <source>
        <dbReference type="EMBL" id="MDF3836986.1"/>
    </source>
</evidence>
<keyword evidence="2" id="KW-0813">Transport</keyword>
<keyword evidence="3" id="KW-0479">Metal-binding</keyword>
<dbReference type="Gene3D" id="2.60.40.420">
    <property type="entry name" value="Cupredoxins - blue copper proteins"/>
    <property type="match status" value="1"/>
</dbReference>
<reference evidence="9 10" key="1">
    <citation type="submission" date="2023-03" db="EMBL/GenBank/DDBJ databases">
        <title>Draft assemblies of triclosan tolerant bacteria isolated from returned activated sludge.</title>
        <authorList>
            <person name="Van Hamelsveld S."/>
        </authorList>
    </citation>
    <scope>NUCLEOTIDE SEQUENCE [LARGE SCALE GENOMIC DNA]</scope>
    <source>
        <strain evidence="9 10">GW210010_S58</strain>
    </source>
</reference>
<evidence type="ECO:0000256" key="2">
    <source>
        <dbReference type="ARBA" id="ARBA00022448"/>
    </source>
</evidence>
<evidence type="ECO:0000256" key="4">
    <source>
        <dbReference type="ARBA" id="ARBA00022764"/>
    </source>
</evidence>
<dbReference type="PROSITE" id="PS51257">
    <property type="entry name" value="PROKAR_LIPOPROTEIN"/>
    <property type="match status" value="1"/>
</dbReference>
<evidence type="ECO:0000259" key="8">
    <source>
        <dbReference type="Pfam" id="PF00127"/>
    </source>
</evidence>
<dbReference type="Proteomes" id="UP001216674">
    <property type="component" value="Unassembled WGS sequence"/>
</dbReference>
<dbReference type="PANTHER" id="PTHR38439:SF3">
    <property type="entry name" value="COPPER-RESISTANT CUPROPROTEIN COPI"/>
    <property type="match status" value="1"/>
</dbReference>
<keyword evidence="4" id="KW-0574">Periplasm</keyword>
<comment type="subcellular location">
    <subcellularLocation>
        <location evidence="1">Periplasm</location>
    </subcellularLocation>
</comment>
<protein>
    <submittedName>
        <fullName evidence="9">Cupredoxin family protein</fullName>
    </submittedName>
</protein>
<feature type="signal peptide" evidence="7">
    <location>
        <begin position="1"/>
        <end position="28"/>
    </location>
</feature>
<evidence type="ECO:0000313" key="10">
    <source>
        <dbReference type="Proteomes" id="UP001216674"/>
    </source>
</evidence>
<keyword evidence="5" id="KW-0249">Electron transport</keyword>
<dbReference type="Pfam" id="PF00127">
    <property type="entry name" value="Copper-bind"/>
    <property type="match status" value="1"/>
</dbReference>
<evidence type="ECO:0000256" key="1">
    <source>
        <dbReference type="ARBA" id="ARBA00004418"/>
    </source>
</evidence>
<name>A0ABT6AWH4_9BURK</name>
<dbReference type="InterPro" id="IPR000923">
    <property type="entry name" value="BlueCu_1"/>
</dbReference>
<dbReference type="PROSITE" id="PS00196">
    <property type="entry name" value="COPPER_BLUE"/>
    <property type="match status" value="1"/>
</dbReference>